<proteinExistence type="predicted"/>
<dbReference type="SMART" id="SM00906">
    <property type="entry name" value="Fungal_trans"/>
    <property type="match status" value="1"/>
</dbReference>
<dbReference type="GO" id="GO:0008270">
    <property type="term" value="F:zinc ion binding"/>
    <property type="evidence" value="ECO:0007669"/>
    <property type="project" value="InterPro"/>
</dbReference>
<evidence type="ECO:0000256" key="3">
    <source>
        <dbReference type="ARBA" id="ARBA00023242"/>
    </source>
</evidence>
<evidence type="ECO:0000256" key="1">
    <source>
        <dbReference type="ARBA" id="ARBA00023015"/>
    </source>
</evidence>
<dbReference type="EMBL" id="VCAU01000079">
    <property type="protein sequence ID" value="KAF9886342.1"/>
    <property type="molecule type" value="Genomic_DNA"/>
</dbReference>
<name>A0AAD4CHC0_ASPNN</name>
<evidence type="ECO:0000313" key="5">
    <source>
        <dbReference type="EMBL" id="KAF9886342.1"/>
    </source>
</evidence>
<feature type="domain" description="Xylanolytic transcriptional activator regulatory" evidence="4">
    <location>
        <begin position="155"/>
        <end position="228"/>
    </location>
</feature>
<evidence type="ECO:0000256" key="2">
    <source>
        <dbReference type="ARBA" id="ARBA00023163"/>
    </source>
</evidence>
<dbReference type="GO" id="GO:0003677">
    <property type="term" value="F:DNA binding"/>
    <property type="evidence" value="ECO:0007669"/>
    <property type="project" value="InterPro"/>
</dbReference>
<sequence length="487" mass="54951">MLGTKVTTSSHYPHVPAYIQPFPSSLPPEDVEYLIMKGVFDLPDVRLRNELLVTFVRNVYPYLPLLDLRVFLKAIEDDGKSSRVSLLLFHAVMFSSAAFIDPTNRHILKKESRQAFYEKAKMLYNFDTETDPIVLIQTTLLLTYWYEAPDDPKDARYWLEIGISIATSIGLHCEPDPELPPTLQYLRKRLWWCLYTRDRLVSFTLRQAPIIGIEAEDTIPLPVMEDFPFFDLSHSGGVRVRQSAQYQRQCARIFIQKSKLCIIVSQIIGLARAKSPSARSESADICDMQLDSWYESLPMDVKYCPPTSLDVSEAAKSLLAYQAWLQILFLAAKSLLGRINPSSNARIDLQGTSPPSSQNFADTRIQHTTQAITSIAESLDSTDSIQCLPTTAVALLLPVIKVHILNIRSGHSDRWMAGFRSFHCCLNVLGKLGKTYMIAESVAQFLKLTITGNNSLGCEAVDIRSKTPRLFAEVLTQTELCMLFTIK</sequence>
<reference evidence="5" key="2">
    <citation type="submission" date="2020-02" db="EMBL/GenBank/DDBJ databases">
        <authorList>
            <person name="Gilchrist C.L.M."/>
            <person name="Chooi Y.-H."/>
        </authorList>
    </citation>
    <scope>NUCLEOTIDE SEQUENCE</scope>
    <source>
        <strain evidence="5">MST-FP2251</strain>
    </source>
</reference>
<protein>
    <recommendedName>
        <fullName evidence="4">Xylanolytic transcriptional activator regulatory domain-containing protein</fullName>
    </recommendedName>
</protein>
<dbReference type="GO" id="GO:0006351">
    <property type="term" value="P:DNA-templated transcription"/>
    <property type="evidence" value="ECO:0007669"/>
    <property type="project" value="InterPro"/>
</dbReference>
<keyword evidence="2" id="KW-0804">Transcription</keyword>
<dbReference type="InterPro" id="IPR052761">
    <property type="entry name" value="Fungal_Detox/Toxin_TFs"/>
</dbReference>
<dbReference type="Pfam" id="PF04082">
    <property type="entry name" value="Fungal_trans"/>
    <property type="match status" value="1"/>
</dbReference>
<dbReference type="CDD" id="cd12148">
    <property type="entry name" value="fungal_TF_MHR"/>
    <property type="match status" value="1"/>
</dbReference>
<dbReference type="PANTHER" id="PTHR47425">
    <property type="entry name" value="FARB-RELATED"/>
    <property type="match status" value="1"/>
</dbReference>
<dbReference type="InterPro" id="IPR007219">
    <property type="entry name" value="XnlR_reg_dom"/>
</dbReference>
<dbReference type="AlphaFoldDB" id="A0AAD4CHC0"/>
<reference evidence="5" key="1">
    <citation type="journal article" date="2019" name="Beilstein J. Org. Chem.">
        <title>Nanangenines: drimane sesquiterpenoids as the dominant metabolite cohort of a novel Australian fungus, Aspergillus nanangensis.</title>
        <authorList>
            <person name="Lacey H.J."/>
            <person name="Gilchrist C.L.M."/>
            <person name="Crombie A."/>
            <person name="Kalaitzis J.A."/>
            <person name="Vuong D."/>
            <person name="Rutledge P.J."/>
            <person name="Turner P."/>
            <person name="Pitt J.I."/>
            <person name="Lacey E."/>
            <person name="Chooi Y.H."/>
            <person name="Piggott A.M."/>
        </authorList>
    </citation>
    <scope>NUCLEOTIDE SEQUENCE</scope>
    <source>
        <strain evidence="5">MST-FP2251</strain>
    </source>
</reference>
<accession>A0AAD4CHC0</accession>
<evidence type="ECO:0000259" key="4">
    <source>
        <dbReference type="SMART" id="SM00906"/>
    </source>
</evidence>
<comment type="caution">
    <text evidence="5">The sequence shown here is derived from an EMBL/GenBank/DDBJ whole genome shotgun (WGS) entry which is preliminary data.</text>
</comment>
<keyword evidence="3" id="KW-0539">Nucleus</keyword>
<keyword evidence="1" id="KW-0805">Transcription regulation</keyword>
<gene>
    <name evidence="5" type="ORF">FE257_011601</name>
</gene>
<keyword evidence="6" id="KW-1185">Reference proteome</keyword>
<evidence type="ECO:0000313" key="6">
    <source>
        <dbReference type="Proteomes" id="UP001194746"/>
    </source>
</evidence>
<organism evidence="5 6">
    <name type="scientific">Aspergillus nanangensis</name>
    <dbReference type="NCBI Taxonomy" id="2582783"/>
    <lineage>
        <taxon>Eukaryota</taxon>
        <taxon>Fungi</taxon>
        <taxon>Dikarya</taxon>
        <taxon>Ascomycota</taxon>
        <taxon>Pezizomycotina</taxon>
        <taxon>Eurotiomycetes</taxon>
        <taxon>Eurotiomycetidae</taxon>
        <taxon>Eurotiales</taxon>
        <taxon>Aspergillaceae</taxon>
        <taxon>Aspergillus</taxon>
        <taxon>Aspergillus subgen. Circumdati</taxon>
    </lineage>
</organism>
<dbReference type="PANTHER" id="PTHR47425:SF3">
    <property type="entry name" value="ZN(II)2CYS6 TRANSCRIPTION FACTOR (EUROFUNG)"/>
    <property type="match status" value="1"/>
</dbReference>
<dbReference type="Proteomes" id="UP001194746">
    <property type="component" value="Unassembled WGS sequence"/>
</dbReference>